<dbReference type="Proteomes" id="UP001279681">
    <property type="component" value="Unassembled WGS sequence"/>
</dbReference>
<evidence type="ECO:0000313" key="2">
    <source>
        <dbReference type="Proteomes" id="UP001279681"/>
    </source>
</evidence>
<gene>
    <name evidence="1" type="ORF">RFV38_08715</name>
</gene>
<protein>
    <recommendedName>
        <fullName evidence="3">Molecular chaperone</fullName>
    </recommendedName>
</protein>
<dbReference type="EMBL" id="JAVIKH010000011">
    <property type="protein sequence ID" value="MDX8336576.1"/>
    <property type="molecule type" value="Genomic_DNA"/>
</dbReference>
<name>A0ABU4WDC9_9FUSO</name>
<keyword evidence="2" id="KW-1185">Reference proteome</keyword>
<evidence type="ECO:0000313" key="1">
    <source>
        <dbReference type="EMBL" id="MDX8336576.1"/>
    </source>
</evidence>
<accession>A0ABU4WDC9</accession>
<dbReference type="RefSeq" id="WP_320313962.1">
    <property type="nucleotide sequence ID" value="NZ_JAVIKH010000011.1"/>
</dbReference>
<reference evidence="2" key="1">
    <citation type="submission" date="2023-07" db="EMBL/GenBank/DDBJ databases">
        <authorList>
            <person name="Colorado M.A."/>
            <person name="Villamil L.M."/>
            <person name="Melo J.F."/>
            <person name="Rodriguez J.A."/>
            <person name="Ruiz R.Y."/>
        </authorList>
    </citation>
    <scope>NUCLEOTIDE SEQUENCE [LARGE SCALE GENOMIC DNA]</scope>
    <source>
        <strain evidence="2">C33</strain>
    </source>
</reference>
<comment type="caution">
    <text evidence="1">The sequence shown here is derived from an EMBL/GenBank/DDBJ whole genome shotgun (WGS) entry which is preliminary data.</text>
</comment>
<proteinExistence type="predicted"/>
<evidence type="ECO:0008006" key="3">
    <source>
        <dbReference type="Google" id="ProtNLM"/>
    </source>
</evidence>
<organism evidence="1 2">
    <name type="scientific">Candidatus Cetobacterium colombiensis</name>
    <dbReference type="NCBI Taxonomy" id="3073100"/>
    <lineage>
        <taxon>Bacteria</taxon>
        <taxon>Fusobacteriati</taxon>
        <taxon>Fusobacteriota</taxon>
        <taxon>Fusobacteriia</taxon>
        <taxon>Fusobacteriales</taxon>
        <taxon>Fusobacteriaceae</taxon>
        <taxon>Cetobacterium</taxon>
    </lineage>
</organism>
<sequence length="236" mass="26216">MNFKKLIAIFFLISSFIFALQIGPPMFEQRIDGSGGYREFTLTNPGTKTLRYKLTVLPGKTNDMSKWTEVSPKIITIKPGSKGKFKTFAKAPSGIPDGEYHYNLSIKMMDLPKLPGETDKVDAAAKLNFDFHLGFIGYAGDLKPLIEVTNTSVTKNKDGLTVVKGTIINKTPKRGIYCGITIIGGDKTLLSTDLRVPKNSKQNFTYTLDKNIKPSDVDGIVIRNLEDNKELLKTKF</sequence>